<evidence type="ECO:0000313" key="3">
    <source>
        <dbReference type="Proteomes" id="UP000543642"/>
    </source>
</evidence>
<accession>A0A7W8HD55</accession>
<proteinExistence type="predicted"/>
<dbReference type="InterPro" id="IPR032710">
    <property type="entry name" value="NTF2-like_dom_sf"/>
</dbReference>
<dbReference type="Gene3D" id="3.10.450.50">
    <property type="match status" value="1"/>
</dbReference>
<organism evidence="2 3">
    <name type="scientific">Catenibacillus scindens</name>
    <dbReference type="NCBI Taxonomy" id="673271"/>
    <lineage>
        <taxon>Bacteria</taxon>
        <taxon>Bacillati</taxon>
        <taxon>Bacillota</taxon>
        <taxon>Clostridia</taxon>
        <taxon>Lachnospirales</taxon>
        <taxon>Lachnospiraceae</taxon>
        <taxon>Catenibacillus</taxon>
    </lineage>
</organism>
<reference evidence="2 3" key="1">
    <citation type="submission" date="2020-08" db="EMBL/GenBank/DDBJ databases">
        <title>Genomic Encyclopedia of Type Strains, Phase IV (KMG-IV): sequencing the most valuable type-strain genomes for metagenomic binning, comparative biology and taxonomic classification.</title>
        <authorList>
            <person name="Goeker M."/>
        </authorList>
    </citation>
    <scope>NUCLEOTIDE SEQUENCE [LARGE SCALE GENOMIC DNA]</scope>
    <source>
        <strain evidence="2 3">DSM 106146</strain>
    </source>
</reference>
<feature type="domain" description="DUF4440" evidence="1">
    <location>
        <begin position="8"/>
        <end position="113"/>
    </location>
</feature>
<comment type="caution">
    <text evidence="2">The sequence shown here is derived from an EMBL/GenBank/DDBJ whole genome shotgun (WGS) entry which is preliminary data.</text>
</comment>
<dbReference type="InterPro" id="IPR027843">
    <property type="entry name" value="DUF4440"/>
</dbReference>
<evidence type="ECO:0000259" key="1">
    <source>
        <dbReference type="Pfam" id="PF14534"/>
    </source>
</evidence>
<dbReference type="AlphaFoldDB" id="A0A7W8HD55"/>
<name>A0A7W8HD55_9FIRM</name>
<keyword evidence="3" id="KW-1185">Reference proteome</keyword>
<protein>
    <recommendedName>
        <fullName evidence="1">DUF4440 domain-containing protein</fullName>
    </recommendedName>
</protein>
<dbReference type="EMBL" id="JACHFW010000020">
    <property type="protein sequence ID" value="MBB5266130.1"/>
    <property type="molecule type" value="Genomic_DNA"/>
</dbReference>
<gene>
    <name evidence="2" type="ORF">HNP82_003287</name>
</gene>
<dbReference type="SUPFAM" id="SSF54427">
    <property type="entry name" value="NTF2-like"/>
    <property type="match status" value="1"/>
</dbReference>
<dbReference type="RefSeq" id="WP_183776424.1">
    <property type="nucleotide sequence ID" value="NZ_JACHFW010000020.1"/>
</dbReference>
<evidence type="ECO:0000313" key="2">
    <source>
        <dbReference type="EMBL" id="MBB5266130.1"/>
    </source>
</evidence>
<sequence>MNNMKNDLLALSQKFWDAVEHADESGMRACADPECNFVHIGITCNLDKEISFYTSGTFQPTDITFHNKTAEVFGSTGIVLTDCDYSLLLDGKETTHHFMVTEVYAQREGSWKLVTFSFTALVY</sequence>
<dbReference type="Pfam" id="PF14534">
    <property type="entry name" value="DUF4440"/>
    <property type="match status" value="1"/>
</dbReference>
<dbReference type="Proteomes" id="UP000543642">
    <property type="component" value="Unassembled WGS sequence"/>
</dbReference>